<reference evidence="3" key="2">
    <citation type="submission" date="2017-02" db="EMBL/GenBank/DDBJ databases">
        <title>Sunflower complete genome.</title>
        <authorList>
            <person name="Langlade N."/>
            <person name="Munos S."/>
        </authorList>
    </citation>
    <scope>NUCLEOTIDE SEQUENCE [LARGE SCALE GENOMIC DNA]</scope>
    <source>
        <tissue evidence="3">Leaves</tissue>
    </source>
</reference>
<gene>
    <name evidence="3" type="ORF">HannXRQ_Chr11g0324211</name>
    <name evidence="2" type="ORF">HanXRQr2_Chr12g0547991</name>
</gene>
<evidence type="ECO:0000313" key="3">
    <source>
        <dbReference type="EMBL" id="OTG06885.1"/>
    </source>
</evidence>
<keyword evidence="4" id="KW-1185">Reference proteome</keyword>
<protein>
    <submittedName>
        <fullName evidence="3">Uncharacterized protein</fullName>
    </submittedName>
</protein>
<proteinExistence type="predicted"/>
<dbReference type="EMBL" id="MNCJ02000327">
    <property type="protein sequence ID" value="KAF5778478.1"/>
    <property type="molecule type" value="Genomic_DNA"/>
</dbReference>
<reference evidence="2" key="3">
    <citation type="submission" date="2020-06" db="EMBL/GenBank/DDBJ databases">
        <title>Helianthus annuus Genome sequencing and assembly Release 2.</title>
        <authorList>
            <person name="Gouzy J."/>
            <person name="Langlade N."/>
            <person name="Munos S."/>
        </authorList>
    </citation>
    <scope>NUCLEOTIDE SEQUENCE</scope>
    <source>
        <tissue evidence="2">Leaves</tissue>
    </source>
</reference>
<evidence type="ECO:0000313" key="2">
    <source>
        <dbReference type="EMBL" id="KAF5778478.1"/>
    </source>
</evidence>
<feature type="region of interest" description="Disordered" evidence="1">
    <location>
        <begin position="93"/>
        <end position="132"/>
    </location>
</feature>
<feature type="compositionally biased region" description="Basic and acidic residues" evidence="1">
    <location>
        <begin position="113"/>
        <end position="126"/>
    </location>
</feature>
<organism evidence="3 4">
    <name type="scientific">Helianthus annuus</name>
    <name type="common">Common sunflower</name>
    <dbReference type="NCBI Taxonomy" id="4232"/>
    <lineage>
        <taxon>Eukaryota</taxon>
        <taxon>Viridiplantae</taxon>
        <taxon>Streptophyta</taxon>
        <taxon>Embryophyta</taxon>
        <taxon>Tracheophyta</taxon>
        <taxon>Spermatophyta</taxon>
        <taxon>Magnoliopsida</taxon>
        <taxon>eudicotyledons</taxon>
        <taxon>Gunneridae</taxon>
        <taxon>Pentapetalae</taxon>
        <taxon>asterids</taxon>
        <taxon>campanulids</taxon>
        <taxon>Asterales</taxon>
        <taxon>Asteraceae</taxon>
        <taxon>Asteroideae</taxon>
        <taxon>Heliantheae alliance</taxon>
        <taxon>Heliantheae</taxon>
        <taxon>Helianthus</taxon>
    </lineage>
</organism>
<dbReference type="Gramene" id="mRNA:HanXRQr2_Chr12g0547991">
    <property type="protein sequence ID" value="CDS:HanXRQr2_Chr12g0547991.1"/>
    <property type="gene ID" value="HanXRQr2_Chr12g0547991"/>
</dbReference>
<dbReference type="PANTHER" id="PTHR33095:SF112">
    <property type="match status" value="1"/>
</dbReference>
<evidence type="ECO:0000313" key="4">
    <source>
        <dbReference type="Proteomes" id="UP000215914"/>
    </source>
</evidence>
<dbReference type="PANTHER" id="PTHR33095">
    <property type="entry name" value="OS07G0619500 PROTEIN"/>
    <property type="match status" value="1"/>
</dbReference>
<dbReference type="EMBL" id="CM007900">
    <property type="protein sequence ID" value="OTG06885.1"/>
    <property type="molecule type" value="Genomic_DNA"/>
</dbReference>
<sequence>MKPQMKSPSPSLAVDFNYDSTATSPYATAPSSPQSTIPFFWEHKPGIPKQNHHDTFTFPLEYDTDFAFGYLERHSISAADDLFDCGKIKPLKPPPRLHCSNTSPTPSKPPKLRLKDALSPRTKSNDFDPFSEAFKQTPCEQTQRGRNPTTKTIRHKVSRSLSPFRVPGIVNNRKNSSDDSPAVGLTWYNKWNLKNLLLFRSGSEGSVIKTEDPLNKYTVLEKNETMKVPYKSGLMGCLRFNQNAGCVMKE</sequence>
<accession>A0A251T707</accession>
<dbReference type="InterPro" id="IPR012442">
    <property type="entry name" value="DUF1645_plant"/>
</dbReference>
<reference evidence="2 4" key="1">
    <citation type="journal article" date="2017" name="Nature">
        <title>The sunflower genome provides insights into oil metabolism, flowering and Asterid evolution.</title>
        <authorList>
            <person name="Badouin H."/>
            <person name="Gouzy J."/>
            <person name="Grassa C.J."/>
            <person name="Murat F."/>
            <person name="Staton S.E."/>
            <person name="Cottret L."/>
            <person name="Lelandais-Briere C."/>
            <person name="Owens G.L."/>
            <person name="Carrere S."/>
            <person name="Mayjonade B."/>
            <person name="Legrand L."/>
            <person name="Gill N."/>
            <person name="Kane N.C."/>
            <person name="Bowers J.E."/>
            <person name="Hubner S."/>
            <person name="Bellec A."/>
            <person name="Berard A."/>
            <person name="Berges H."/>
            <person name="Blanchet N."/>
            <person name="Boniface M.C."/>
            <person name="Brunel D."/>
            <person name="Catrice O."/>
            <person name="Chaidir N."/>
            <person name="Claudel C."/>
            <person name="Donnadieu C."/>
            <person name="Faraut T."/>
            <person name="Fievet G."/>
            <person name="Helmstetter N."/>
            <person name="King M."/>
            <person name="Knapp S.J."/>
            <person name="Lai Z."/>
            <person name="Le Paslier M.C."/>
            <person name="Lippi Y."/>
            <person name="Lorenzon L."/>
            <person name="Mandel J.R."/>
            <person name="Marage G."/>
            <person name="Marchand G."/>
            <person name="Marquand E."/>
            <person name="Bret-Mestries E."/>
            <person name="Morien E."/>
            <person name="Nambeesan S."/>
            <person name="Nguyen T."/>
            <person name="Pegot-Espagnet P."/>
            <person name="Pouilly N."/>
            <person name="Raftis F."/>
            <person name="Sallet E."/>
            <person name="Schiex T."/>
            <person name="Thomas J."/>
            <person name="Vandecasteele C."/>
            <person name="Vares D."/>
            <person name="Vear F."/>
            <person name="Vautrin S."/>
            <person name="Crespi M."/>
            <person name="Mangin B."/>
            <person name="Burke J.M."/>
            <person name="Salse J."/>
            <person name="Munos S."/>
            <person name="Vincourt P."/>
            <person name="Rieseberg L.H."/>
            <person name="Langlade N.B."/>
        </authorList>
    </citation>
    <scope>NUCLEOTIDE SEQUENCE [LARGE SCALE GENOMIC DNA]</scope>
    <source>
        <strain evidence="4">cv. SF193</strain>
        <tissue evidence="2">Leaves</tissue>
    </source>
</reference>
<dbReference type="AlphaFoldDB" id="A0A251T707"/>
<dbReference type="InParanoid" id="A0A251T707"/>
<name>A0A251T707_HELAN</name>
<evidence type="ECO:0000256" key="1">
    <source>
        <dbReference type="SAM" id="MobiDB-lite"/>
    </source>
</evidence>
<dbReference type="Proteomes" id="UP000215914">
    <property type="component" value="Chromosome 11"/>
</dbReference>
<dbReference type="Pfam" id="PF07816">
    <property type="entry name" value="DUF1645"/>
    <property type="match status" value="1"/>
</dbReference>